<dbReference type="Pfam" id="PF02321">
    <property type="entry name" value="OEP"/>
    <property type="match status" value="2"/>
</dbReference>
<evidence type="ECO:0000313" key="4">
    <source>
        <dbReference type="Proteomes" id="UP000270673"/>
    </source>
</evidence>
<organism evidence="3 4">
    <name type="scientific">Butyricimonas faecalis</name>
    <dbReference type="NCBI Taxonomy" id="2093856"/>
    <lineage>
        <taxon>Bacteria</taxon>
        <taxon>Pseudomonadati</taxon>
        <taxon>Bacteroidota</taxon>
        <taxon>Bacteroidia</taxon>
        <taxon>Bacteroidales</taxon>
        <taxon>Odoribacteraceae</taxon>
        <taxon>Butyricimonas</taxon>
    </lineage>
</organism>
<dbReference type="Gene3D" id="2.20.200.10">
    <property type="entry name" value="Outer membrane efflux proteins (OEP)"/>
    <property type="match status" value="1"/>
</dbReference>
<dbReference type="InterPro" id="IPR010131">
    <property type="entry name" value="MdtP/NodT-like"/>
</dbReference>
<keyword evidence="2" id="KW-0812">Transmembrane</keyword>
<comment type="similarity">
    <text evidence="1 2">Belongs to the outer membrane factor (OMF) (TC 1.B.17) family.</text>
</comment>
<evidence type="ECO:0000313" key="3">
    <source>
        <dbReference type="EMBL" id="AZS31189.1"/>
    </source>
</evidence>
<dbReference type="PROSITE" id="PS51257">
    <property type="entry name" value="PROKAR_LIPOPROTEIN"/>
    <property type="match status" value="1"/>
</dbReference>
<dbReference type="AlphaFoldDB" id="A0A3S9VXD2"/>
<comment type="subcellular location">
    <subcellularLocation>
        <location evidence="2">Cell membrane</location>
        <topology evidence="2">Lipid-anchor</topology>
    </subcellularLocation>
</comment>
<gene>
    <name evidence="3" type="ORF">D8S85_17590</name>
</gene>
<dbReference type="PANTHER" id="PTHR30203:SF33">
    <property type="entry name" value="BLR4455 PROTEIN"/>
    <property type="match status" value="1"/>
</dbReference>
<keyword evidence="2" id="KW-0564">Palmitate</keyword>
<dbReference type="OrthoDB" id="9770517at2"/>
<dbReference type="Gene3D" id="1.20.1600.10">
    <property type="entry name" value="Outer membrane efflux proteins (OEP)"/>
    <property type="match status" value="1"/>
</dbReference>
<reference evidence="3 4" key="1">
    <citation type="submission" date="2018-10" db="EMBL/GenBank/DDBJ databases">
        <title>Butyricimonas faecalis sp. nov., isolated from human faeces and emended description of the genus Butyricimonas.</title>
        <authorList>
            <person name="Le Roy T."/>
            <person name="Van der Smissen P."/>
            <person name="Paquot A."/>
            <person name="Delzenne N."/>
            <person name="Muccioli G."/>
            <person name="Collet J.-F."/>
            <person name="Cani P.D."/>
        </authorList>
    </citation>
    <scope>NUCLEOTIDE SEQUENCE [LARGE SCALE GENOMIC DNA]</scope>
    <source>
        <strain evidence="3 4">H184</strain>
    </source>
</reference>
<dbReference type="RefSeq" id="WP_106481596.1">
    <property type="nucleotide sequence ID" value="NZ_CP032819.1"/>
</dbReference>
<dbReference type="EMBL" id="CP032819">
    <property type="protein sequence ID" value="AZS31189.1"/>
    <property type="molecule type" value="Genomic_DNA"/>
</dbReference>
<keyword evidence="4" id="KW-1185">Reference proteome</keyword>
<dbReference type="KEGG" id="buy:D8S85_17590"/>
<keyword evidence="2" id="KW-1134">Transmembrane beta strand</keyword>
<accession>A0A3S9VXD2</accession>
<dbReference type="NCBIfam" id="TIGR01845">
    <property type="entry name" value="outer_NodT"/>
    <property type="match status" value="1"/>
</dbReference>
<dbReference type="SUPFAM" id="SSF56954">
    <property type="entry name" value="Outer membrane efflux proteins (OEP)"/>
    <property type="match status" value="1"/>
</dbReference>
<dbReference type="PANTHER" id="PTHR30203">
    <property type="entry name" value="OUTER MEMBRANE CATION EFFLUX PROTEIN"/>
    <property type="match status" value="1"/>
</dbReference>
<keyword evidence="2" id="KW-0472">Membrane</keyword>
<protein>
    <submittedName>
        <fullName evidence="3">Efflux transporter outer membrane subunit</fullName>
    </submittedName>
</protein>
<dbReference type="Proteomes" id="UP000270673">
    <property type="component" value="Chromosome"/>
</dbReference>
<dbReference type="InterPro" id="IPR003423">
    <property type="entry name" value="OMP_efflux"/>
</dbReference>
<dbReference type="GO" id="GO:0015562">
    <property type="term" value="F:efflux transmembrane transporter activity"/>
    <property type="evidence" value="ECO:0007669"/>
    <property type="project" value="InterPro"/>
</dbReference>
<keyword evidence="2" id="KW-0449">Lipoprotein</keyword>
<dbReference type="GO" id="GO:0005886">
    <property type="term" value="C:plasma membrane"/>
    <property type="evidence" value="ECO:0007669"/>
    <property type="project" value="UniProtKB-SubCell"/>
</dbReference>
<sequence length="454" mass="49613">MKKLIIYTVFAVMVSSCHIYRNFPETTTVDKELYGQEYVSADTSTLASLSWRELFTDMYLQRLVDSALLRNTDLRVARLRTEQAEALLLNARLSYLPSFGLSAEGTLSKLGSESMSKTYSLGGSASWEVDIFGRITNAKRGAREALEASKAYEQAVQTNIVATVATGYYTLLMLDEQLRISRATLVNWEKRIHMLEALKRGGGGVTDAAVLQAKANRMSLESAVLSIEKGIREAENTLCTLLAIPPTAFVRGVLAEQSFPEKLSVGLPIQLLAHRPDIRMAEHQLAQAFYATNAARGAFYPSINLSGSLGWTNNGGGVELNPTQWLLNAIGSLTQPLFNKGTHVANLKIAKAEQNAALLTFRQALLAAGAEVNNALAALQTSRGKLLIDGEQVSLLQEAVRKTELLMRHSSMNYLEVLTAQQTLLDAEQAVAQDKFDEIQSIISLYHALGGGVQ</sequence>
<evidence type="ECO:0000256" key="2">
    <source>
        <dbReference type="RuleBase" id="RU362097"/>
    </source>
</evidence>
<evidence type="ECO:0000256" key="1">
    <source>
        <dbReference type="ARBA" id="ARBA00007613"/>
    </source>
</evidence>
<proteinExistence type="inferred from homology"/>
<name>A0A3S9VXD2_9BACT</name>